<comment type="subcellular location">
    <subcellularLocation>
        <location evidence="1">Endosome</location>
    </subcellularLocation>
</comment>
<dbReference type="PROSITE" id="PS51840">
    <property type="entry name" value="C2_NT"/>
    <property type="match status" value="1"/>
</dbReference>
<evidence type="ECO:0000256" key="1">
    <source>
        <dbReference type="ARBA" id="ARBA00004177"/>
    </source>
</evidence>
<comment type="caution">
    <text evidence="8">The sequence shown here is derived from an EMBL/GenBank/DDBJ whole genome shotgun (WGS) entry which is preliminary data.</text>
</comment>
<dbReference type="InterPro" id="IPR050540">
    <property type="entry name" value="F-actin_Monoox_Mical"/>
</dbReference>
<accession>A0ABD0Y914</accession>
<feature type="domain" description="Calponin-homology (CH)" evidence="6">
    <location>
        <begin position="304"/>
        <end position="409"/>
    </location>
</feature>
<gene>
    <name evidence="8" type="ORF">AAG570_001614</name>
</gene>
<protein>
    <recommendedName>
        <fullName evidence="10">EH domain-binding protein 1</fullName>
    </recommendedName>
</protein>
<dbReference type="CDD" id="cd21198">
    <property type="entry name" value="CH_EHBP"/>
    <property type="match status" value="1"/>
</dbReference>
<feature type="region of interest" description="Disordered" evidence="5">
    <location>
        <begin position="461"/>
        <end position="486"/>
    </location>
</feature>
<dbReference type="SMART" id="SM00033">
    <property type="entry name" value="CH"/>
    <property type="match status" value="1"/>
</dbReference>
<evidence type="ECO:0000256" key="2">
    <source>
        <dbReference type="ARBA" id="ARBA00022553"/>
    </source>
</evidence>
<evidence type="ECO:0000256" key="5">
    <source>
        <dbReference type="SAM" id="MobiDB-lite"/>
    </source>
</evidence>
<dbReference type="GO" id="GO:0005768">
    <property type="term" value="C:endosome"/>
    <property type="evidence" value="ECO:0007669"/>
    <property type="project" value="UniProtKB-SubCell"/>
</dbReference>
<evidence type="ECO:0000259" key="6">
    <source>
        <dbReference type="PROSITE" id="PS50021"/>
    </source>
</evidence>
<feature type="compositionally biased region" description="Polar residues" evidence="5">
    <location>
        <begin position="464"/>
        <end position="474"/>
    </location>
</feature>
<evidence type="ECO:0000313" key="8">
    <source>
        <dbReference type="EMBL" id="KAL1123843.1"/>
    </source>
</evidence>
<dbReference type="SUPFAM" id="SSF47576">
    <property type="entry name" value="Calponin-homology domain, CH-domain"/>
    <property type="match status" value="1"/>
</dbReference>
<dbReference type="InterPro" id="IPR036872">
    <property type="entry name" value="CH_dom_sf"/>
</dbReference>
<organism evidence="8 9">
    <name type="scientific">Ranatra chinensis</name>
    <dbReference type="NCBI Taxonomy" id="642074"/>
    <lineage>
        <taxon>Eukaryota</taxon>
        <taxon>Metazoa</taxon>
        <taxon>Ecdysozoa</taxon>
        <taxon>Arthropoda</taxon>
        <taxon>Hexapoda</taxon>
        <taxon>Insecta</taxon>
        <taxon>Pterygota</taxon>
        <taxon>Neoptera</taxon>
        <taxon>Paraneoptera</taxon>
        <taxon>Hemiptera</taxon>
        <taxon>Heteroptera</taxon>
        <taxon>Panheteroptera</taxon>
        <taxon>Nepomorpha</taxon>
        <taxon>Nepidae</taxon>
        <taxon>Ranatrinae</taxon>
        <taxon>Ranatra</taxon>
    </lineage>
</organism>
<dbReference type="PANTHER" id="PTHR23167:SF46">
    <property type="entry name" value="EPS15 HOMOLOGY DOMAIN CONTAINING PROTEIN-BINDING PROTEIN 1, ISOFORM F"/>
    <property type="match status" value="1"/>
</dbReference>
<feature type="compositionally biased region" description="Low complexity" evidence="5">
    <location>
        <begin position="557"/>
        <end position="575"/>
    </location>
</feature>
<evidence type="ECO:0000256" key="3">
    <source>
        <dbReference type="ARBA" id="ARBA00022753"/>
    </source>
</evidence>
<sequence length="695" mass="78289">MGSVWKRLQRVNKRAAKFQFTISYHQIIVETSSKWKPNKLCVALTRRGRRVVSEAQPWEPTMKEPLRGMATWPIPENREVAITLFKDPRTNLLEDKDWTFLIEDISNTGKRRQIATANVNMRKHASVDSRQYDLKLPLKPTTKKIVSASLECTLSCVFLREGKATDEDMQSMASLMSTNNNSDIAALEDFDEEDDLEGGSLKTNLHEVLDLTTKLVDMTSSLSDSEFASTPISVASLRDDLTPVIGEEKEFVDTSAESVNTNGAPLHQKHTPFTANPEQKVVRLNLEPLNLREDVKHTNKVQESTPGQDLLEWCKEVTRGYAGVKVTNLTTSWRNGLAFCAVIHHFRPDLIEFDSLTQHDVRSNCKKAFDAGEALGISRVIEPGDMDVLAVPDKLAVMTYLYQLRAHFTGHELEVQQIGKTTDESSYMIGRFKTDNETDVTVQLFGQEILNLRTKTIGKRTVRIPQNSNNSEAQNEAKEKSPTSVKDVTEKIFASSKSILGKVLSPTKEKFRDKFQSKSPINTANTQRPVLMTRRQLTDPFGSDDEDENSEPKRTGSTDVSRSQSSQDSQYSVNSLNTVRGNSREGSETRLGSQTQPPSHLPLPGNNEQLNMTKQQQRLLSRHDELKERARQLLEQARRETAKSQPQSPTQGEEERQAQLRERARRLIAEARLGVVNSPSSPCKQLSTITICYSF</sequence>
<feature type="domain" description="C2 NT-type" evidence="7">
    <location>
        <begin position="8"/>
        <end position="158"/>
    </location>
</feature>
<keyword evidence="9" id="KW-1185">Reference proteome</keyword>
<evidence type="ECO:0000256" key="4">
    <source>
        <dbReference type="ARBA" id="ARBA00023054"/>
    </source>
</evidence>
<dbReference type="AlphaFoldDB" id="A0ABD0Y914"/>
<dbReference type="Pfam" id="PF10358">
    <property type="entry name" value="NT-C2"/>
    <property type="match status" value="1"/>
</dbReference>
<dbReference type="PROSITE" id="PS50021">
    <property type="entry name" value="CH"/>
    <property type="match status" value="1"/>
</dbReference>
<keyword evidence="2" id="KW-0597">Phosphoprotein</keyword>
<keyword evidence="3" id="KW-0967">Endosome</keyword>
<dbReference type="InterPro" id="IPR019448">
    <property type="entry name" value="NT-C2"/>
</dbReference>
<evidence type="ECO:0000313" key="9">
    <source>
        <dbReference type="Proteomes" id="UP001558652"/>
    </source>
</evidence>
<dbReference type="Gene3D" id="1.10.418.10">
    <property type="entry name" value="Calponin-like domain"/>
    <property type="match status" value="1"/>
</dbReference>
<evidence type="ECO:0000259" key="7">
    <source>
        <dbReference type="PROSITE" id="PS51840"/>
    </source>
</evidence>
<dbReference type="EMBL" id="JBFDAA010000011">
    <property type="protein sequence ID" value="KAL1123843.1"/>
    <property type="molecule type" value="Genomic_DNA"/>
</dbReference>
<feature type="region of interest" description="Disordered" evidence="5">
    <location>
        <begin position="636"/>
        <end position="659"/>
    </location>
</feature>
<evidence type="ECO:0008006" key="10">
    <source>
        <dbReference type="Google" id="ProtNLM"/>
    </source>
</evidence>
<feature type="region of interest" description="Disordered" evidence="5">
    <location>
        <begin position="511"/>
        <end position="608"/>
    </location>
</feature>
<proteinExistence type="predicted"/>
<dbReference type="PANTHER" id="PTHR23167">
    <property type="entry name" value="CALPONIN HOMOLOGY DOMAIN-CONTAINING PROTEIN DDB_G0272472-RELATED"/>
    <property type="match status" value="1"/>
</dbReference>
<name>A0ABD0Y914_9HEMI</name>
<keyword evidence="4" id="KW-0175">Coiled coil</keyword>
<dbReference type="Pfam" id="PF00307">
    <property type="entry name" value="CH"/>
    <property type="match status" value="1"/>
</dbReference>
<dbReference type="Proteomes" id="UP001558652">
    <property type="component" value="Unassembled WGS sequence"/>
</dbReference>
<feature type="compositionally biased region" description="Polar residues" evidence="5">
    <location>
        <begin position="517"/>
        <end position="528"/>
    </location>
</feature>
<reference evidence="8 9" key="1">
    <citation type="submission" date="2024-07" db="EMBL/GenBank/DDBJ databases">
        <title>Chromosome-level genome assembly of the water stick insect Ranatra chinensis (Heteroptera: Nepidae).</title>
        <authorList>
            <person name="Liu X."/>
        </authorList>
    </citation>
    <scope>NUCLEOTIDE SEQUENCE [LARGE SCALE GENOMIC DNA]</scope>
    <source>
        <strain evidence="8">Cailab_2021Rc</strain>
        <tissue evidence="8">Muscle</tissue>
    </source>
</reference>
<dbReference type="InterPro" id="IPR001715">
    <property type="entry name" value="CH_dom"/>
</dbReference>
<dbReference type="FunFam" id="1.10.418.10:FF:000023">
    <property type="entry name" value="EH domain-binding protein 1 isoform X1"/>
    <property type="match status" value="1"/>
</dbReference>